<dbReference type="PANTHER" id="PTHR45672">
    <property type="entry name" value="PROTEIN DISULFIDE-ISOMERASE C17H9.14C-RELATED"/>
    <property type="match status" value="1"/>
</dbReference>
<feature type="domain" description="Thioredoxin" evidence="1">
    <location>
        <begin position="33"/>
        <end position="138"/>
    </location>
</feature>
<dbReference type="InterPro" id="IPR051063">
    <property type="entry name" value="PDI"/>
</dbReference>
<dbReference type="Gene3D" id="3.40.30.10">
    <property type="entry name" value="Glutaredoxin"/>
    <property type="match status" value="2"/>
</dbReference>
<evidence type="ECO:0000259" key="1">
    <source>
        <dbReference type="Pfam" id="PF00085"/>
    </source>
</evidence>
<proteinExistence type="predicted"/>
<dbReference type="EMBL" id="JAJJMB010009125">
    <property type="protein sequence ID" value="KAI3916218.1"/>
    <property type="molecule type" value="Genomic_DNA"/>
</dbReference>
<name>A0AAD4XIK9_9MAGN</name>
<evidence type="ECO:0000313" key="3">
    <source>
        <dbReference type="Proteomes" id="UP001202328"/>
    </source>
</evidence>
<accession>A0AAD4XIK9</accession>
<organism evidence="2 3">
    <name type="scientific">Papaver atlanticum</name>
    <dbReference type="NCBI Taxonomy" id="357466"/>
    <lineage>
        <taxon>Eukaryota</taxon>
        <taxon>Viridiplantae</taxon>
        <taxon>Streptophyta</taxon>
        <taxon>Embryophyta</taxon>
        <taxon>Tracheophyta</taxon>
        <taxon>Spermatophyta</taxon>
        <taxon>Magnoliopsida</taxon>
        <taxon>Ranunculales</taxon>
        <taxon>Papaveraceae</taxon>
        <taxon>Papaveroideae</taxon>
        <taxon>Papaver</taxon>
    </lineage>
</organism>
<dbReference type="Proteomes" id="UP001202328">
    <property type="component" value="Unassembled WGS sequence"/>
</dbReference>
<dbReference type="Pfam" id="PF00085">
    <property type="entry name" value="Thioredoxin"/>
    <property type="match status" value="2"/>
</dbReference>
<dbReference type="SUPFAM" id="SSF52833">
    <property type="entry name" value="Thioredoxin-like"/>
    <property type="match status" value="2"/>
</dbReference>
<dbReference type="InterPro" id="IPR036249">
    <property type="entry name" value="Thioredoxin-like_sf"/>
</dbReference>
<reference evidence="2" key="1">
    <citation type="submission" date="2022-04" db="EMBL/GenBank/DDBJ databases">
        <title>A functionally conserved STORR gene fusion in Papaver species that diverged 16.8 million years ago.</title>
        <authorList>
            <person name="Catania T."/>
        </authorList>
    </citation>
    <scope>NUCLEOTIDE SEQUENCE</scope>
    <source>
        <strain evidence="2">S-188037</strain>
    </source>
</reference>
<feature type="domain" description="Thioredoxin" evidence="1">
    <location>
        <begin position="155"/>
        <end position="238"/>
    </location>
</feature>
<comment type="caution">
    <text evidence="2">The sequence shown here is derived from an EMBL/GenBank/DDBJ whole genome shotgun (WGS) entry which is preliminary data.</text>
</comment>
<protein>
    <recommendedName>
        <fullName evidence="1">Thioredoxin domain-containing protein</fullName>
    </recommendedName>
</protein>
<evidence type="ECO:0000313" key="2">
    <source>
        <dbReference type="EMBL" id="KAI3916218.1"/>
    </source>
</evidence>
<dbReference type="AlphaFoldDB" id="A0AAD4XIK9"/>
<keyword evidence="3" id="KW-1185">Reference proteome</keyword>
<dbReference type="GO" id="GO:0005783">
    <property type="term" value="C:endoplasmic reticulum"/>
    <property type="evidence" value="ECO:0007669"/>
    <property type="project" value="TreeGrafter"/>
</dbReference>
<dbReference type="PANTHER" id="PTHR45672:SF19">
    <property type="entry name" value="PROTEIN DISULFIDE-ISOMERASE LIKE 2-1"/>
    <property type="match status" value="1"/>
</dbReference>
<dbReference type="InterPro" id="IPR013766">
    <property type="entry name" value="Thioredoxin_domain"/>
</dbReference>
<dbReference type="GO" id="GO:0006457">
    <property type="term" value="P:protein folding"/>
    <property type="evidence" value="ECO:0007669"/>
    <property type="project" value="TreeGrafter"/>
</dbReference>
<dbReference type="GO" id="GO:0003756">
    <property type="term" value="F:protein disulfide isomerase activity"/>
    <property type="evidence" value="ECO:0007669"/>
    <property type="project" value="TreeGrafter"/>
</dbReference>
<sequence length="277" mass="31283">MVSSEKKKVRLNLSIEISGLLLLILVSSSVAGVVVLNDNNFEKKVGQDRYAFINFYSPGSLMSPITENLDPQFEKLAENIKMANESVLIGKVDCDKNWNVCKKYEITDWPTLKWFSKRSLKPKEHEGQWKVEFLSDFVNIEAETDLKMETVPSNLVVLTDSNFDEVVLDETKNVMVVFYAPWSVFSKAVLLTSEDIATGMKNSYVVATLDVAKYRDISDKYGITRTLTLKIFPRDDKTGLFGQDAANSTVTDRELEDLPILNFVTKGNNNTGFYSVQ</sequence>
<gene>
    <name evidence="2" type="ORF">MKW98_004659</name>
</gene>